<dbReference type="NCBIfam" id="TIGR00615">
    <property type="entry name" value="recR"/>
    <property type="match status" value="1"/>
</dbReference>
<evidence type="ECO:0000256" key="2">
    <source>
        <dbReference type="ARBA" id="ARBA00022763"/>
    </source>
</evidence>
<dbReference type="GO" id="GO:0008270">
    <property type="term" value="F:zinc ion binding"/>
    <property type="evidence" value="ECO:0007669"/>
    <property type="project" value="UniProtKB-KW"/>
</dbReference>
<gene>
    <name evidence="7 9" type="primary">recR</name>
    <name evidence="9" type="ORF">FVE67_06050</name>
</gene>
<keyword evidence="3 7" id="KW-0863">Zinc-finger</keyword>
<keyword evidence="1 7" id="KW-0479">Metal-binding</keyword>
<keyword evidence="4 7" id="KW-0862">Zinc</keyword>
<keyword evidence="10" id="KW-1185">Reference proteome</keyword>
<evidence type="ECO:0000256" key="5">
    <source>
        <dbReference type="ARBA" id="ARBA00023172"/>
    </source>
</evidence>
<comment type="function">
    <text evidence="7">May play a role in DNA repair. It seems to be involved in an RecBC-independent recombinational process of DNA repair. It may act with RecF and RecO.</text>
</comment>
<dbReference type="PANTHER" id="PTHR30446:SF0">
    <property type="entry name" value="RECOMBINATION PROTEIN RECR"/>
    <property type="match status" value="1"/>
</dbReference>
<dbReference type="GO" id="GO:0006281">
    <property type="term" value="P:DNA repair"/>
    <property type="evidence" value="ECO:0007669"/>
    <property type="project" value="UniProtKB-UniRule"/>
</dbReference>
<dbReference type="InterPro" id="IPR034137">
    <property type="entry name" value="TOPRIM_RecR"/>
</dbReference>
<evidence type="ECO:0000256" key="1">
    <source>
        <dbReference type="ARBA" id="ARBA00022723"/>
    </source>
</evidence>
<dbReference type="InterPro" id="IPR006171">
    <property type="entry name" value="TOPRIM_dom"/>
</dbReference>
<evidence type="ECO:0000256" key="6">
    <source>
        <dbReference type="ARBA" id="ARBA00023204"/>
    </source>
</evidence>
<dbReference type="KEGG" id="tmai:FVE67_06050"/>
<dbReference type="PROSITE" id="PS50880">
    <property type="entry name" value="TOPRIM"/>
    <property type="match status" value="1"/>
</dbReference>
<reference evidence="9 10" key="1">
    <citation type="submission" date="2019-08" db="EMBL/GenBank/DDBJ databases">
        <title>Complete genome sequence of Thermosulfurimonas marina SU872T, an anaerobic thermophilic chemolithoautotrophic bacterium isolated from a shallow marine hydrothermal vent.</title>
        <authorList>
            <person name="Allioux M."/>
            <person name="Jebbar M."/>
            <person name="Slobodkina G."/>
            <person name="Slobodkin A."/>
            <person name="Moalic Y."/>
            <person name="Frolova A."/>
            <person name="Shao Z."/>
            <person name="Alain K."/>
        </authorList>
    </citation>
    <scope>NUCLEOTIDE SEQUENCE [LARGE SCALE GENOMIC DNA]</scope>
    <source>
        <strain evidence="9 10">SU872</strain>
    </source>
</reference>
<dbReference type="InterPro" id="IPR000093">
    <property type="entry name" value="DNA_Rcmb_RecR"/>
</dbReference>
<evidence type="ECO:0000313" key="10">
    <source>
        <dbReference type="Proteomes" id="UP000501253"/>
    </source>
</evidence>
<dbReference type="AlphaFoldDB" id="A0A6H1WT67"/>
<dbReference type="Pfam" id="PF13662">
    <property type="entry name" value="Toprim_4"/>
    <property type="match status" value="1"/>
</dbReference>
<sequence length="200" mass="21800">MAEVFPEPLRRAIRALSLLPGLGEKSATRLALYLISHPERAGELAAALADLPRVKLCRECGNFTEGDLCRLCQDPERDPTVICVVEDPAALSVIEGTGAFRGRYHVLHGVLSPRDGLGPSELRFPELLQRIRRNGVREVLIGLSPTAAGEATAAYLLEILREFPVKVSRLATGLALGMEVRYADPLTLKRALAAREVLKD</sequence>
<evidence type="ECO:0000256" key="3">
    <source>
        <dbReference type="ARBA" id="ARBA00022771"/>
    </source>
</evidence>
<accession>A0A6H1WT67</accession>
<dbReference type="Gene3D" id="3.30.60.80">
    <property type="match status" value="1"/>
</dbReference>
<dbReference type="EMBL" id="CP042909">
    <property type="protein sequence ID" value="QJA06393.1"/>
    <property type="molecule type" value="Genomic_DNA"/>
</dbReference>
<dbReference type="InterPro" id="IPR015967">
    <property type="entry name" value="Rcmb_RecR_Znf"/>
</dbReference>
<dbReference type="PANTHER" id="PTHR30446">
    <property type="entry name" value="RECOMBINATION PROTEIN RECR"/>
    <property type="match status" value="1"/>
</dbReference>
<dbReference type="Gene3D" id="1.10.8.420">
    <property type="entry name" value="RecR Domain 1"/>
    <property type="match status" value="1"/>
</dbReference>
<organism evidence="9 10">
    <name type="scientific">Thermosulfurimonas marina</name>
    <dbReference type="NCBI Taxonomy" id="2047767"/>
    <lineage>
        <taxon>Bacteria</taxon>
        <taxon>Pseudomonadati</taxon>
        <taxon>Thermodesulfobacteriota</taxon>
        <taxon>Thermodesulfobacteria</taxon>
        <taxon>Thermodesulfobacteriales</taxon>
        <taxon>Thermodesulfobacteriaceae</taxon>
        <taxon>Thermosulfurimonas</taxon>
    </lineage>
</organism>
<proteinExistence type="inferred from homology"/>
<keyword evidence="2 7" id="KW-0227">DNA damage</keyword>
<dbReference type="GO" id="GO:0006310">
    <property type="term" value="P:DNA recombination"/>
    <property type="evidence" value="ECO:0007669"/>
    <property type="project" value="UniProtKB-UniRule"/>
</dbReference>
<keyword evidence="6 7" id="KW-0234">DNA repair</keyword>
<dbReference type="PROSITE" id="PS01300">
    <property type="entry name" value="RECR"/>
    <property type="match status" value="1"/>
</dbReference>
<dbReference type="RefSeq" id="WP_168719743.1">
    <property type="nucleotide sequence ID" value="NZ_CP042909.1"/>
</dbReference>
<dbReference type="Pfam" id="PF02132">
    <property type="entry name" value="RecR_ZnF"/>
    <property type="match status" value="1"/>
</dbReference>
<keyword evidence="5 7" id="KW-0233">DNA recombination</keyword>
<dbReference type="GO" id="GO:0003677">
    <property type="term" value="F:DNA binding"/>
    <property type="evidence" value="ECO:0007669"/>
    <property type="project" value="UniProtKB-UniRule"/>
</dbReference>
<comment type="similarity">
    <text evidence="7">Belongs to the RecR family.</text>
</comment>
<dbReference type="Pfam" id="PF21175">
    <property type="entry name" value="RecR_C"/>
    <property type="match status" value="1"/>
</dbReference>
<dbReference type="SMART" id="SM00493">
    <property type="entry name" value="TOPRIM"/>
    <property type="match status" value="1"/>
</dbReference>
<feature type="zinc finger region" description="C4-type" evidence="7">
    <location>
        <begin position="57"/>
        <end position="72"/>
    </location>
</feature>
<dbReference type="Pfam" id="PF21176">
    <property type="entry name" value="RecR_HhH"/>
    <property type="match status" value="1"/>
</dbReference>
<dbReference type="HAMAP" id="MF_00017">
    <property type="entry name" value="RecR"/>
    <property type="match status" value="1"/>
</dbReference>
<dbReference type="CDD" id="cd01025">
    <property type="entry name" value="TOPRIM_recR"/>
    <property type="match status" value="1"/>
</dbReference>
<dbReference type="Proteomes" id="UP000501253">
    <property type="component" value="Chromosome"/>
</dbReference>
<name>A0A6H1WT67_9BACT</name>
<dbReference type="SUPFAM" id="SSF111304">
    <property type="entry name" value="Recombination protein RecR"/>
    <property type="match status" value="1"/>
</dbReference>
<dbReference type="InterPro" id="IPR023627">
    <property type="entry name" value="Rcmb_RecR"/>
</dbReference>
<evidence type="ECO:0000259" key="8">
    <source>
        <dbReference type="PROSITE" id="PS50880"/>
    </source>
</evidence>
<dbReference type="Gene3D" id="3.40.1360.10">
    <property type="match status" value="1"/>
</dbReference>
<protein>
    <recommendedName>
        <fullName evidence="7">Recombination protein RecR</fullName>
    </recommendedName>
</protein>
<feature type="domain" description="Toprim" evidence="8">
    <location>
        <begin position="80"/>
        <end position="175"/>
    </location>
</feature>
<evidence type="ECO:0000313" key="9">
    <source>
        <dbReference type="EMBL" id="QJA06393.1"/>
    </source>
</evidence>
<evidence type="ECO:0000256" key="4">
    <source>
        <dbReference type="ARBA" id="ARBA00022833"/>
    </source>
</evidence>
<evidence type="ECO:0000256" key="7">
    <source>
        <dbReference type="HAMAP-Rule" id="MF_00017"/>
    </source>
</evidence>